<reference evidence="2 3" key="1">
    <citation type="submission" date="2021-02" db="EMBL/GenBank/DDBJ databases">
        <authorList>
            <person name="Vanwijnsberghe S."/>
        </authorList>
    </citation>
    <scope>NUCLEOTIDE SEQUENCE [LARGE SCALE GENOMIC DNA]</scope>
    <source>
        <strain evidence="2 3">R-69658</strain>
    </source>
</reference>
<feature type="domain" description="AAA+ ATPase" evidence="1">
    <location>
        <begin position="365"/>
        <end position="541"/>
    </location>
</feature>
<accession>A0ABN7LJY7</accession>
<evidence type="ECO:0000313" key="3">
    <source>
        <dbReference type="Proteomes" id="UP000674425"/>
    </source>
</evidence>
<organism evidence="2 3">
    <name type="scientific">Paraburkholderia aspalathi</name>
    <dbReference type="NCBI Taxonomy" id="1324617"/>
    <lineage>
        <taxon>Bacteria</taxon>
        <taxon>Pseudomonadati</taxon>
        <taxon>Pseudomonadota</taxon>
        <taxon>Betaproteobacteria</taxon>
        <taxon>Burkholderiales</taxon>
        <taxon>Burkholderiaceae</taxon>
        <taxon>Paraburkholderia</taxon>
    </lineage>
</organism>
<evidence type="ECO:0000313" key="2">
    <source>
        <dbReference type="EMBL" id="CAE6747207.1"/>
    </source>
</evidence>
<keyword evidence="3" id="KW-1185">Reference proteome</keyword>
<proteinExistence type="predicted"/>
<dbReference type="Gene3D" id="3.40.50.300">
    <property type="entry name" value="P-loop containing nucleotide triphosphate hydrolases"/>
    <property type="match status" value="1"/>
</dbReference>
<dbReference type="EMBL" id="CAJNAU010000019">
    <property type="protein sequence ID" value="CAE6747207.1"/>
    <property type="molecule type" value="Genomic_DNA"/>
</dbReference>
<dbReference type="SUPFAM" id="SSF52540">
    <property type="entry name" value="P-loop containing nucleoside triphosphate hydrolases"/>
    <property type="match status" value="1"/>
</dbReference>
<evidence type="ECO:0000259" key="1">
    <source>
        <dbReference type="SMART" id="SM00382"/>
    </source>
</evidence>
<dbReference type="Proteomes" id="UP000674425">
    <property type="component" value="Unassembled WGS sequence"/>
</dbReference>
<sequence>MVYNISSPVKECLTEIAVAFGQRDLGTVAQQVLTWDALTEVLLEPQPATIDHVDYLALSKDQRNALKKRDRFMLPGTCRDGKRDDAHLESRSAATLDVDEDATALYGALCFGCVDVPFSYAWHTTRSHTEEAPRLRIVVPFDRPVSAAEYRRIVPALGAAFGVTYDPASIKPSQMMFLPVRNSGAPFESGSTFGAGFVDPDTLLSSVAVVERAGEPEVVNFDDGLDVDPEWISPRPEKIAELRSALLYLAARETGYDKWQTRGQNLKPLGEVGYGLWVEYSFAQADHDPDADLRGKWDADIKGDRSDYRAIFKAAGAAGWQKPAEPYVEPLETDVDGDRVNSFQLALKRAEAPIRSDLIKGVIPDAEFGIIYGSSGAGKSFAAIDLGYHLAQGRSWRGRKVKQRDVFYIAAEGAHGVRRRAKAYALHHGVDALTPFYTRERPINMHAKNGWVRAAEDINELRADDSGVIFIDTLSRSIPGVEENSAKDMSQVIENCQMLGRATGCMVIVIAHAGKDGEKGVRGSSTLRAAADFELAVTRHLDTPWRCLKLTKSKDDVDGVEFGFTLTSVEVGVDEENDPVFSAVAVPSDDRPAVVNKPQSKDAARALDAVIELADFAPDGWVDIEQVIDRVLDVHPNASKNARVNIRRWISGASKLDEFDVFDGKVRYSVTQPYSDVI</sequence>
<gene>
    <name evidence="2" type="ORF">R69658_02544</name>
</gene>
<dbReference type="Pfam" id="PF13481">
    <property type="entry name" value="AAA_25"/>
    <property type="match status" value="1"/>
</dbReference>
<dbReference type="SMART" id="SM00382">
    <property type="entry name" value="AAA"/>
    <property type="match status" value="1"/>
</dbReference>
<name>A0ABN7LJY7_9BURK</name>
<dbReference type="InterPro" id="IPR027417">
    <property type="entry name" value="P-loop_NTPase"/>
</dbReference>
<protein>
    <recommendedName>
        <fullName evidence="1">AAA+ ATPase domain-containing protein</fullName>
    </recommendedName>
</protein>
<dbReference type="InterPro" id="IPR003593">
    <property type="entry name" value="AAA+_ATPase"/>
</dbReference>
<comment type="caution">
    <text evidence="2">The sequence shown here is derived from an EMBL/GenBank/DDBJ whole genome shotgun (WGS) entry which is preliminary data.</text>
</comment>